<evidence type="ECO:0000256" key="6">
    <source>
        <dbReference type="ARBA" id="ARBA00023157"/>
    </source>
</evidence>
<keyword evidence="3" id="KW-0732">Signal</keyword>
<dbReference type="Proteomes" id="UP001367676">
    <property type="component" value="Unassembled WGS sequence"/>
</dbReference>
<dbReference type="Gene3D" id="2.60.40.10">
    <property type="entry name" value="Immunoglobulins"/>
    <property type="match status" value="2"/>
</dbReference>
<organism evidence="10 11">
    <name type="scientific">Parthenolecanium corni</name>
    <dbReference type="NCBI Taxonomy" id="536013"/>
    <lineage>
        <taxon>Eukaryota</taxon>
        <taxon>Metazoa</taxon>
        <taxon>Ecdysozoa</taxon>
        <taxon>Arthropoda</taxon>
        <taxon>Hexapoda</taxon>
        <taxon>Insecta</taxon>
        <taxon>Pterygota</taxon>
        <taxon>Neoptera</taxon>
        <taxon>Paraneoptera</taxon>
        <taxon>Hemiptera</taxon>
        <taxon>Sternorrhyncha</taxon>
        <taxon>Coccoidea</taxon>
        <taxon>Coccidae</taxon>
        <taxon>Parthenolecanium</taxon>
    </lineage>
</organism>
<evidence type="ECO:0000256" key="7">
    <source>
        <dbReference type="ARBA" id="ARBA00023180"/>
    </source>
</evidence>
<reference evidence="10 11" key="1">
    <citation type="submission" date="2024-03" db="EMBL/GenBank/DDBJ databases">
        <title>Adaptation during the transition from Ophiocordyceps entomopathogen to insect associate is accompanied by gene loss and intensified selection.</title>
        <authorList>
            <person name="Ward C.M."/>
            <person name="Onetto C.A."/>
            <person name="Borneman A.R."/>
        </authorList>
    </citation>
    <scope>NUCLEOTIDE SEQUENCE [LARGE SCALE GENOMIC DNA]</scope>
    <source>
        <strain evidence="10">AWRI1</strain>
        <tissue evidence="10">Single Adult Female</tissue>
    </source>
</reference>
<evidence type="ECO:0000259" key="9">
    <source>
        <dbReference type="PROSITE" id="PS50835"/>
    </source>
</evidence>
<evidence type="ECO:0000256" key="3">
    <source>
        <dbReference type="ARBA" id="ARBA00022729"/>
    </source>
</evidence>
<dbReference type="InterPro" id="IPR003599">
    <property type="entry name" value="Ig_sub"/>
</dbReference>
<evidence type="ECO:0000256" key="8">
    <source>
        <dbReference type="ARBA" id="ARBA00023319"/>
    </source>
</evidence>
<dbReference type="FunFam" id="2.60.40.10:FF:000328">
    <property type="entry name" value="CLUMA_CG000981, isoform A"/>
    <property type="match status" value="1"/>
</dbReference>
<accession>A0AAN9XXS8</accession>
<gene>
    <name evidence="10" type="ORF">V9T40_010758</name>
</gene>
<sequence>MNEDPESCCSLKLEFALFCISVPPDILDYPSSSDMVVQEGSNVTLKCAASGSPAPNITWKRDNNELISLGNGLEAPSAEGPVLNFTRINRTQMGTYYCLASNGIPPSKSKRIIVGVNFPPMIWIQNQLIGAYEGQQLVLECISEAYPPSMNYWLKDGVVMQVEFVDAFEEQNDGLKVSQQNLR</sequence>
<keyword evidence="7" id="KW-0325">Glycoprotein</keyword>
<dbReference type="InterPro" id="IPR007110">
    <property type="entry name" value="Ig-like_dom"/>
</dbReference>
<dbReference type="GO" id="GO:0043005">
    <property type="term" value="C:neuron projection"/>
    <property type="evidence" value="ECO:0007669"/>
    <property type="project" value="TreeGrafter"/>
</dbReference>
<keyword evidence="6" id="KW-1015">Disulfide bond</keyword>
<dbReference type="SUPFAM" id="SSF48726">
    <property type="entry name" value="Immunoglobulin"/>
    <property type="match status" value="2"/>
</dbReference>
<comment type="caution">
    <text evidence="10">The sequence shown here is derived from an EMBL/GenBank/DDBJ whole genome shotgun (WGS) entry which is preliminary data.</text>
</comment>
<evidence type="ECO:0000256" key="2">
    <source>
        <dbReference type="ARBA" id="ARBA00022475"/>
    </source>
</evidence>
<keyword evidence="8" id="KW-0393">Immunoglobulin domain</keyword>
<comment type="subcellular location">
    <subcellularLocation>
        <location evidence="1">Cell membrane</location>
    </subcellularLocation>
</comment>
<dbReference type="GO" id="GO:0005886">
    <property type="term" value="C:plasma membrane"/>
    <property type="evidence" value="ECO:0007669"/>
    <property type="project" value="UniProtKB-SubCell"/>
</dbReference>
<dbReference type="Pfam" id="PF13927">
    <property type="entry name" value="Ig_3"/>
    <property type="match status" value="1"/>
</dbReference>
<dbReference type="AlphaFoldDB" id="A0AAN9XXS8"/>
<keyword evidence="11" id="KW-1185">Reference proteome</keyword>
<keyword evidence="4" id="KW-0677">Repeat</keyword>
<dbReference type="InterPro" id="IPR003598">
    <property type="entry name" value="Ig_sub2"/>
</dbReference>
<dbReference type="InterPro" id="IPR051170">
    <property type="entry name" value="Neural/epithelial_adhesion"/>
</dbReference>
<proteinExistence type="predicted"/>
<keyword evidence="2" id="KW-1003">Cell membrane</keyword>
<feature type="domain" description="Ig-like" evidence="9">
    <location>
        <begin position="24"/>
        <end position="114"/>
    </location>
</feature>
<evidence type="ECO:0000313" key="10">
    <source>
        <dbReference type="EMBL" id="KAK7573567.1"/>
    </source>
</evidence>
<dbReference type="PROSITE" id="PS50835">
    <property type="entry name" value="IG_LIKE"/>
    <property type="match status" value="1"/>
</dbReference>
<dbReference type="InterPro" id="IPR036179">
    <property type="entry name" value="Ig-like_dom_sf"/>
</dbReference>
<dbReference type="SMART" id="SM00409">
    <property type="entry name" value="IG"/>
    <property type="match status" value="1"/>
</dbReference>
<dbReference type="SMART" id="SM00408">
    <property type="entry name" value="IGc2"/>
    <property type="match status" value="1"/>
</dbReference>
<dbReference type="PANTHER" id="PTHR12231:SF272">
    <property type="entry name" value="DPR-INTERACTING PROTEIN THETA"/>
    <property type="match status" value="1"/>
</dbReference>
<dbReference type="PANTHER" id="PTHR12231">
    <property type="entry name" value="CTX-RELATED TYPE I TRANSMEMBRANE PROTEIN"/>
    <property type="match status" value="1"/>
</dbReference>
<name>A0AAN9XXS8_9HEMI</name>
<evidence type="ECO:0000256" key="5">
    <source>
        <dbReference type="ARBA" id="ARBA00023136"/>
    </source>
</evidence>
<evidence type="ECO:0000256" key="1">
    <source>
        <dbReference type="ARBA" id="ARBA00004236"/>
    </source>
</evidence>
<protein>
    <recommendedName>
        <fullName evidence="9">Ig-like domain-containing protein</fullName>
    </recommendedName>
</protein>
<evidence type="ECO:0000256" key="4">
    <source>
        <dbReference type="ARBA" id="ARBA00022737"/>
    </source>
</evidence>
<dbReference type="InterPro" id="IPR013783">
    <property type="entry name" value="Ig-like_fold"/>
</dbReference>
<dbReference type="EMBL" id="JBBCAQ010000037">
    <property type="protein sequence ID" value="KAK7573567.1"/>
    <property type="molecule type" value="Genomic_DNA"/>
</dbReference>
<evidence type="ECO:0000313" key="11">
    <source>
        <dbReference type="Proteomes" id="UP001367676"/>
    </source>
</evidence>
<keyword evidence="5" id="KW-0472">Membrane</keyword>